<dbReference type="Gene3D" id="3.40.50.720">
    <property type="entry name" value="NAD(P)-binding Rossmann-like Domain"/>
    <property type="match status" value="1"/>
</dbReference>
<dbReference type="Pfam" id="PF00106">
    <property type="entry name" value="adh_short"/>
    <property type="match status" value="1"/>
</dbReference>
<dbReference type="PANTHER" id="PTHR42879:SF2">
    <property type="entry name" value="3-OXOACYL-[ACYL-CARRIER-PROTEIN] REDUCTASE FABG"/>
    <property type="match status" value="1"/>
</dbReference>
<dbReference type="InterPro" id="IPR002347">
    <property type="entry name" value="SDR_fam"/>
</dbReference>
<dbReference type="CDD" id="cd05233">
    <property type="entry name" value="SDR_c"/>
    <property type="match status" value="1"/>
</dbReference>
<evidence type="ECO:0008006" key="5">
    <source>
        <dbReference type="Google" id="ProtNLM"/>
    </source>
</evidence>
<dbReference type="InterPro" id="IPR036291">
    <property type="entry name" value="NAD(P)-bd_dom_sf"/>
</dbReference>
<dbReference type="GO" id="GO:0032787">
    <property type="term" value="P:monocarboxylic acid metabolic process"/>
    <property type="evidence" value="ECO:0007669"/>
    <property type="project" value="UniProtKB-ARBA"/>
</dbReference>
<dbReference type="PIRSF" id="PIRSF000126">
    <property type="entry name" value="11-beta-HSD1"/>
    <property type="match status" value="1"/>
</dbReference>
<evidence type="ECO:0000256" key="2">
    <source>
        <dbReference type="ARBA" id="ARBA00023002"/>
    </source>
</evidence>
<dbReference type="SUPFAM" id="SSF51735">
    <property type="entry name" value="NAD(P)-binding Rossmann-fold domains"/>
    <property type="match status" value="1"/>
</dbReference>
<gene>
    <name evidence="4" type="ORF">AVDCRST_MAG17-1766</name>
</gene>
<dbReference type="PROSITE" id="PS00061">
    <property type="entry name" value="ADH_SHORT"/>
    <property type="match status" value="1"/>
</dbReference>
<dbReference type="PRINTS" id="PR00081">
    <property type="entry name" value="GDHRDH"/>
</dbReference>
<dbReference type="InterPro" id="IPR020904">
    <property type="entry name" value="Sc_DH/Rdtase_CS"/>
</dbReference>
<evidence type="ECO:0000256" key="3">
    <source>
        <dbReference type="RuleBase" id="RU000363"/>
    </source>
</evidence>
<evidence type="ECO:0000256" key="1">
    <source>
        <dbReference type="ARBA" id="ARBA00006484"/>
    </source>
</evidence>
<dbReference type="PRINTS" id="PR00080">
    <property type="entry name" value="SDRFAMILY"/>
</dbReference>
<dbReference type="GO" id="GO:0016491">
    <property type="term" value="F:oxidoreductase activity"/>
    <property type="evidence" value="ECO:0007669"/>
    <property type="project" value="UniProtKB-KW"/>
</dbReference>
<dbReference type="EMBL" id="CADCVV010000135">
    <property type="protein sequence ID" value="CAA9507456.1"/>
    <property type="molecule type" value="Genomic_DNA"/>
</dbReference>
<dbReference type="FunFam" id="3.40.50.720:FF:000084">
    <property type="entry name" value="Short-chain dehydrogenase reductase"/>
    <property type="match status" value="1"/>
</dbReference>
<accession>A0A6J4SWI4</accession>
<reference evidence="4" key="1">
    <citation type="submission" date="2020-02" db="EMBL/GenBank/DDBJ databases">
        <authorList>
            <person name="Meier V. D."/>
        </authorList>
    </citation>
    <scope>NUCLEOTIDE SEQUENCE</scope>
    <source>
        <strain evidence="4">AVDCRST_MAG17</strain>
    </source>
</reference>
<proteinExistence type="inferred from homology"/>
<sequence length="239" mass="24997">MADRAALVTGGSSGIGLAIARALAEDGYGVTLSARRPDKLEEAAKGLTDAGLDVNAVPADMSEEDGIKSLAAAHRDHYGRLDVLVNNAGIGIGGEIADAETKKLDLQLDVNLRGVYLMSREMIPALKEAGRETSKALIVNISSIAGKHGQPWLAAYSATKAAVVGLSQAMQGELANDGVQVTAFCPGFVATPMTDWVEGVPKEEMIQPEDLAAAVRFLLGTSPACIVPEVQFVRPGDRM</sequence>
<dbReference type="PANTHER" id="PTHR42879">
    <property type="entry name" value="3-OXOACYL-(ACYL-CARRIER-PROTEIN) REDUCTASE"/>
    <property type="match status" value="1"/>
</dbReference>
<dbReference type="InterPro" id="IPR050259">
    <property type="entry name" value="SDR"/>
</dbReference>
<organism evidence="4">
    <name type="scientific">uncultured Solirubrobacterales bacterium</name>
    <dbReference type="NCBI Taxonomy" id="768556"/>
    <lineage>
        <taxon>Bacteria</taxon>
        <taxon>Bacillati</taxon>
        <taxon>Actinomycetota</taxon>
        <taxon>Thermoleophilia</taxon>
        <taxon>Solirubrobacterales</taxon>
        <taxon>environmental samples</taxon>
    </lineage>
</organism>
<name>A0A6J4SWI4_9ACTN</name>
<dbReference type="AlphaFoldDB" id="A0A6J4SWI4"/>
<comment type="similarity">
    <text evidence="1 3">Belongs to the short-chain dehydrogenases/reductases (SDR) family.</text>
</comment>
<evidence type="ECO:0000313" key="4">
    <source>
        <dbReference type="EMBL" id="CAA9507456.1"/>
    </source>
</evidence>
<protein>
    <recommendedName>
        <fullName evidence="5">3-oxoacyl-[acyl-carrier protein] reductase</fullName>
    </recommendedName>
</protein>
<keyword evidence="2" id="KW-0560">Oxidoreductase</keyword>